<proteinExistence type="inferred from homology"/>
<evidence type="ECO:0000313" key="5">
    <source>
        <dbReference type="EMBL" id="KAF3109958.1"/>
    </source>
</evidence>
<feature type="region of interest" description="Disordered" evidence="2">
    <location>
        <begin position="437"/>
        <end position="465"/>
    </location>
</feature>
<keyword evidence="3" id="KW-0812">Transmembrane</keyword>
<dbReference type="Proteomes" id="UP000475325">
    <property type="component" value="Unassembled WGS sequence"/>
</dbReference>
<protein>
    <recommendedName>
        <fullName evidence="4">Peptidase A1 domain-containing protein</fullName>
    </recommendedName>
</protein>
<dbReference type="CDD" id="cd05471">
    <property type="entry name" value="pepsin_like"/>
    <property type="match status" value="1"/>
</dbReference>
<dbReference type="PANTHER" id="PTHR47966:SF65">
    <property type="entry name" value="ASPARTIC-TYPE ENDOPEPTIDASE"/>
    <property type="match status" value="1"/>
</dbReference>
<dbReference type="PANTHER" id="PTHR47966">
    <property type="entry name" value="BETA-SITE APP-CLEAVING ENZYME, ISOFORM A-RELATED"/>
    <property type="match status" value="1"/>
</dbReference>
<dbReference type="PROSITE" id="PS51767">
    <property type="entry name" value="PEPTIDASE_A1"/>
    <property type="match status" value="1"/>
</dbReference>
<dbReference type="InterPro" id="IPR033121">
    <property type="entry name" value="PEPTIDASE_A1"/>
</dbReference>
<sequence>MVLGPDRYTVNKAGWRIRLRKLATLLWLQATITGAIAIVTERQTPIQEGVVILDNLRFQKLYGSQSYGLFVNISIGFPLQEVTVQLNGGGLTWVPSSYTISDYNCRGSLDCDIIQSYGAYNPSLSTTSEAIDIIGAINTQVSVNGDMTYDTLSVGGIRIGGFPFMAAVIFSDVPPLGLGASPGSFGITKGSSDGTDDLRLEIKSLGTLQAIYDAQRIEVMGFAMYYDAYEANSSQITLGAVDTEKYEAPIVTYTQRTQREVGRFNTRKVSFSKFLSDDQPIVFENLRTTIVIGDPNIRFPDSLRESVLLALNATSSGLEWYVNCETAEKLNFSLDFEFDDHVNITLTAKDLIGRVEERVGAQEDLGCKVFLDTLEDDGEFIPENAAAMYLGIPFMRVAYVWVDYQNNQTSVAKAKQRVANSNIVKIEKGGIKATLEKDNVGRGPIGNGTEEEPPSEVSDEHEPEDENNKLPIAAIAGGLVGGIAVLGVIGYLLFVWWKKKRQQLPEIPPVPMGQQLPEIPPVPMEELGGHEKFELDPGHKRSELPDVGQEGYHRELPADYEQPRELPGQPTLAELT</sequence>
<dbReference type="GO" id="GO:0006508">
    <property type="term" value="P:proteolysis"/>
    <property type="evidence" value="ECO:0007669"/>
    <property type="project" value="InterPro"/>
</dbReference>
<comment type="similarity">
    <text evidence="1">Belongs to the peptidase A1 family.</text>
</comment>
<keyword evidence="3" id="KW-1133">Transmembrane helix</keyword>
<evidence type="ECO:0000313" key="6">
    <source>
        <dbReference type="Proteomes" id="UP000475325"/>
    </source>
</evidence>
<comment type="caution">
    <text evidence="5">The sequence shown here is derived from an EMBL/GenBank/DDBJ whole genome shotgun (WGS) entry which is preliminary data.</text>
</comment>
<dbReference type="InterPro" id="IPR021109">
    <property type="entry name" value="Peptidase_aspartic_dom_sf"/>
</dbReference>
<accession>A0A7C8JK15</accession>
<evidence type="ECO:0000256" key="2">
    <source>
        <dbReference type="SAM" id="MobiDB-lite"/>
    </source>
</evidence>
<feature type="domain" description="Peptidase A1" evidence="4">
    <location>
        <begin position="69"/>
        <end position="412"/>
    </location>
</feature>
<dbReference type="Pfam" id="PF00026">
    <property type="entry name" value="Asp"/>
    <property type="match status" value="1"/>
</dbReference>
<feature type="compositionally biased region" description="Basic and acidic residues" evidence="2">
    <location>
        <begin position="527"/>
        <end position="544"/>
    </location>
</feature>
<evidence type="ECO:0000256" key="3">
    <source>
        <dbReference type="SAM" id="Phobius"/>
    </source>
</evidence>
<name>A0A7C8JK15_ORBOL</name>
<feature type="region of interest" description="Disordered" evidence="2">
    <location>
        <begin position="506"/>
        <end position="576"/>
    </location>
</feature>
<dbReference type="EMBL" id="WIQW01000006">
    <property type="protein sequence ID" value="KAF3109958.1"/>
    <property type="molecule type" value="Genomic_DNA"/>
</dbReference>
<keyword evidence="3" id="KW-0472">Membrane</keyword>
<organism evidence="5 6">
    <name type="scientific">Orbilia oligospora</name>
    <name type="common">Nematode-trapping fungus</name>
    <name type="synonym">Arthrobotrys oligospora</name>
    <dbReference type="NCBI Taxonomy" id="2813651"/>
    <lineage>
        <taxon>Eukaryota</taxon>
        <taxon>Fungi</taxon>
        <taxon>Dikarya</taxon>
        <taxon>Ascomycota</taxon>
        <taxon>Pezizomycotina</taxon>
        <taxon>Orbiliomycetes</taxon>
        <taxon>Orbiliales</taxon>
        <taxon>Orbiliaceae</taxon>
        <taxon>Orbilia</taxon>
    </lineage>
</organism>
<gene>
    <name evidence="5" type="ORF">TWF102_009220</name>
</gene>
<dbReference type="AlphaFoldDB" id="A0A7C8JK15"/>
<dbReference type="InterPro" id="IPR001461">
    <property type="entry name" value="Aspartic_peptidase_A1"/>
</dbReference>
<feature type="compositionally biased region" description="Basic and acidic residues" evidence="2">
    <location>
        <begin position="551"/>
        <end position="564"/>
    </location>
</feature>
<feature type="transmembrane region" description="Helical" evidence="3">
    <location>
        <begin position="472"/>
        <end position="497"/>
    </location>
</feature>
<dbReference type="SUPFAM" id="SSF50630">
    <property type="entry name" value="Acid proteases"/>
    <property type="match status" value="1"/>
</dbReference>
<reference evidence="5 6" key="1">
    <citation type="submission" date="2019-06" db="EMBL/GenBank/DDBJ databases">
        <authorList>
            <person name="Palmer J.M."/>
        </authorList>
    </citation>
    <scope>NUCLEOTIDE SEQUENCE [LARGE SCALE GENOMIC DNA]</scope>
    <source>
        <strain evidence="5 6">TWF102</strain>
    </source>
</reference>
<evidence type="ECO:0000259" key="4">
    <source>
        <dbReference type="PROSITE" id="PS51767"/>
    </source>
</evidence>
<dbReference type="GO" id="GO:0004190">
    <property type="term" value="F:aspartic-type endopeptidase activity"/>
    <property type="evidence" value="ECO:0007669"/>
    <property type="project" value="InterPro"/>
</dbReference>
<evidence type="ECO:0000256" key="1">
    <source>
        <dbReference type="ARBA" id="ARBA00007447"/>
    </source>
</evidence>
<dbReference type="Gene3D" id="2.40.70.10">
    <property type="entry name" value="Acid Proteases"/>
    <property type="match status" value="2"/>
</dbReference>
<dbReference type="InterPro" id="IPR034164">
    <property type="entry name" value="Pepsin-like_dom"/>
</dbReference>
<feature type="compositionally biased region" description="Acidic residues" evidence="2">
    <location>
        <begin position="449"/>
        <end position="465"/>
    </location>
</feature>